<evidence type="ECO:0000313" key="2">
    <source>
        <dbReference type="EMBL" id="KAF4730808.1"/>
    </source>
</evidence>
<feature type="region of interest" description="Disordered" evidence="1">
    <location>
        <begin position="53"/>
        <end position="75"/>
    </location>
</feature>
<dbReference type="Proteomes" id="UP000553632">
    <property type="component" value="Unassembled WGS sequence"/>
</dbReference>
<dbReference type="Gene3D" id="3.40.50.300">
    <property type="entry name" value="P-loop containing nucleotide triphosphate hydrolases"/>
    <property type="match status" value="1"/>
</dbReference>
<feature type="compositionally biased region" description="Low complexity" evidence="1">
    <location>
        <begin position="60"/>
        <end position="70"/>
    </location>
</feature>
<comment type="caution">
    <text evidence="2">The sequence shown here is derived from an EMBL/GenBank/DDBJ whole genome shotgun (WGS) entry which is preliminary data.</text>
</comment>
<dbReference type="InterPro" id="IPR006886">
    <property type="entry name" value="RNA_pol_III_Rpc5"/>
</dbReference>
<accession>A0A7J6SD42</accession>
<dbReference type="PANTHER" id="PTHR12069">
    <property type="entry name" value="DNA-DIRECTED RNA POLYMERASES III 80 KDA POLYPEPTIDE RNA POLYMERASE III SUBUNIT 5"/>
    <property type="match status" value="1"/>
</dbReference>
<dbReference type="CDD" id="cd00882">
    <property type="entry name" value="Ras_like_GTPase"/>
    <property type="match status" value="1"/>
</dbReference>
<gene>
    <name evidence="2" type="ORF">FOZ63_019989</name>
</gene>
<feature type="non-terminal residue" evidence="2">
    <location>
        <position position="604"/>
    </location>
</feature>
<dbReference type="GO" id="GO:0005666">
    <property type="term" value="C:RNA polymerase III complex"/>
    <property type="evidence" value="ECO:0007669"/>
    <property type="project" value="TreeGrafter"/>
</dbReference>
<evidence type="ECO:0000313" key="3">
    <source>
        <dbReference type="Proteomes" id="UP000553632"/>
    </source>
</evidence>
<keyword evidence="3" id="KW-1185">Reference proteome</keyword>
<reference evidence="2 3" key="1">
    <citation type="submission" date="2020-04" db="EMBL/GenBank/DDBJ databases">
        <title>Perkinsus olseni comparative genomics.</title>
        <authorList>
            <person name="Bogema D.R."/>
        </authorList>
    </citation>
    <scope>NUCLEOTIDE SEQUENCE [LARGE SCALE GENOMIC DNA]</scope>
    <source>
        <strain evidence="2 3">ATCC PRA-207</strain>
    </source>
</reference>
<dbReference type="SUPFAM" id="SSF52540">
    <property type="entry name" value="P-loop containing nucleoside triphosphate hydrolases"/>
    <property type="match status" value="1"/>
</dbReference>
<organism evidence="2 3">
    <name type="scientific">Perkinsus olseni</name>
    <name type="common">Perkinsus atlanticus</name>
    <dbReference type="NCBI Taxonomy" id="32597"/>
    <lineage>
        <taxon>Eukaryota</taxon>
        <taxon>Sar</taxon>
        <taxon>Alveolata</taxon>
        <taxon>Perkinsozoa</taxon>
        <taxon>Perkinsea</taxon>
        <taxon>Perkinsida</taxon>
        <taxon>Perkinsidae</taxon>
        <taxon>Perkinsus</taxon>
    </lineage>
</organism>
<protein>
    <submittedName>
        <fullName evidence="2">Uncharacterized protein</fullName>
    </submittedName>
</protein>
<feature type="non-terminal residue" evidence="2">
    <location>
        <position position="1"/>
    </location>
</feature>
<name>A0A7J6SD42_PEROL</name>
<proteinExistence type="predicted"/>
<sequence length="604" mass="66685">VLKPICVFNSSTRSLQLRIPYDEEFGKNFPEVAQRQHDQAEARLMELRTKWKKEKEMQQSGGSSPSSPSSADPLKLTNNAVNRVKERIGKAVASVTEIRKLLQTLYPQDIVTDANAVEAMKQAGGMKIRDKWILTSTGHKEIDTYRSVLLAIYRMKDSATKKEITDEFERVSGKKCTLTDHAIRRLIKEFADLKSGRWVFRGETLEELREQAGVGGEGGAAAGIDDDIVMGCFPLAEVLMKIAMLGPKGAGKTTIANALAEVPVHSDDMKYTPTNGVRILEFETDDGTAVELWDVSGDYGEFDSCYRAVQKGCEGVILVYDPNQREQVKGVDSFWYRKHVQKHFVMNSDGVKLGYDQCMVLQTPRFDSDDDHVKCLQAVPASMERIGSITTIGHVAELEAEQIRNNVKGLDDKKCSGLFLDVFCDTKPIEICNADWVIMMRVGEGSPEGSVNAALPLRTFTTSHSSFPPPVAPHNTVASMCDDEPLDSAPLDPTGKWAAHTTATERVNGDSLHESAVHVSDRRALPRSAPACRMVRVKLVKAIPDDKFGFVNQPPSCGKMGTGDPTCLEIVTIVNGQLLDKWNKRQTEGTRVTEGSYITAVSRE</sequence>
<dbReference type="GO" id="GO:0042797">
    <property type="term" value="P:tRNA transcription by RNA polymerase III"/>
    <property type="evidence" value="ECO:0007669"/>
    <property type="project" value="TreeGrafter"/>
</dbReference>
<dbReference type="PANTHER" id="PTHR12069:SF0">
    <property type="entry name" value="DNA-DIRECTED RNA POLYMERASE III SUBUNIT RPC5"/>
    <property type="match status" value="1"/>
</dbReference>
<evidence type="ECO:0000256" key="1">
    <source>
        <dbReference type="SAM" id="MobiDB-lite"/>
    </source>
</evidence>
<dbReference type="Pfam" id="PF08477">
    <property type="entry name" value="Roc"/>
    <property type="match status" value="1"/>
</dbReference>
<dbReference type="EMBL" id="JABANO010019051">
    <property type="protein sequence ID" value="KAF4730808.1"/>
    <property type="molecule type" value="Genomic_DNA"/>
</dbReference>
<dbReference type="InterPro" id="IPR027417">
    <property type="entry name" value="P-loop_NTPase"/>
</dbReference>
<dbReference type="AlphaFoldDB" id="A0A7J6SD42"/>